<name>A0A2Y9BD38_9FIRM</name>
<evidence type="ECO:0000256" key="7">
    <source>
        <dbReference type="PIRSR" id="PIRSR004762-1"/>
    </source>
</evidence>
<evidence type="ECO:0000256" key="1">
    <source>
        <dbReference type="ARBA" id="ARBA00022485"/>
    </source>
</evidence>
<dbReference type="GO" id="GO:0042364">
    <property type="term" value="P:water-soluble vitamin biosynthetic process"/>
    <property type="evidence" value="ECO:0007669"/>
    <property type="project" value="UniProtKB-ARBA"/>
</dbReference>
<dbReference type="InterPro" id="IPR024021">
    <property type="entry name" value="FeFe-hyd_HydE_rSAM"/>
</dbReference>
<dbReference type="Gene3D" id="3.20.20.70">
    <property type="entry name" value="Aldolase class I"/>
    <property type="match status" value="1"/>
</dbReference>
<dbReference type="PANTHER" id="PTHR43726:SF1">
    <property type="entry name" value="BIOTIN SYNTHASE"/>
    <property type="match status" value="1"/>
</dbReference>
<dbReference type="InterPro" id="IPR013785">
    <property type="entry name" value="Aldolase_TIM"/>
</dbReference>
<feature type="domain" description="Radical SAM core" evidence="9">
    <location>
        <begin position="48"/>
        <end position="270"/>
    </location>
</feature>
<protein>
    <submittedName>
        <fullName evidence="10">Biotin synthase</fullName>
    </submittedName>
</protein>
<comment type="cofactor">
    <cofactor evidence="7">
        <name>[4Fe-4S] cluster</name>
        <dbReference type="ChEBI" id="CHEBI:49883"/>
    </cofactor>
    <text evidence="7">Binds 1 [4Fe-4S] cluster. The cluster is coordinated with 3 cysteines and an exchangeable S-adenosyl-L-methionine.</text>
</comment>
<dbReference type="AlphaFoldDB" id="A0A2Y9BD38"/>
<accession>A0A2Y9BD38</accession>
<sequence>MNNLVNKLEQTQFLSKEEWSALIRGRTPGTADYLFERAREVRHRYYQHDVYIRGLIEFTNYCKNDCYYCGIRRSNRHAHRYRLSKEQILDCCETGYRLGFRTFVLQGGEDGHYTDEMLADIVKTIKSRYTDCAITLSVGERSYESYRLLFEAGADRYLLRHETYDPQHYSKLHPQELTAAHRQQCLRDLKEIGYQVGTGFMVGSPWQTPENLADDMLFLKELNPQMVGIGPFIPHHDTPFADQKAGTLELTLFMLGLIRLMLPKVLLPSTTALGTIAPDGRERGILAGANVVMPNLSPTDVRKDYLLYDNKICTGDEAAECRGCMERRMNSIGYNVVVARGDSLNVDTRP</sequence>
<evidence type="ECO:0000259" key="9">
    <source>
        <dbReference type="PROSITE" id="PS51918"/>
    </source>
</evidence>
<evidence type="ECO:0000256" key="6">
    <source>
        <dbReference type="ARBA" id="ARBA00034078"/>
    </source>
</evidence>
<dbReference type="InterPro" id="IPR006638">
    <property type="entry name" value="Elp3/MiaA/NifB-like_rSAM"/>
</dbReference>
<feature type="binding site" evidence="8">
    <location>
        <position position="182"/>
    </location>
    <ligand>
        <name>S-adenosyl-L-methionine</name>
        <dbReference type="ChEBI" id="CHEBI:59789"/>
    </ligand>
</feature>
<keyword evidence="5 7" id="KW-0411">Iron-sulfur</keyword>
<evidence type="ECO:0000256" key="2">
    <source>
        <dbReference type="ARBA" id="ARBA00022691"/>
    </source>
</evidence>
<dbReference type="Proteomes" id="UP000245845">
    <property type="component" value="Unassembled WGS sequence"/>
</dbReference>
<dbReference type="PANTHER" id="PTHR43726">
    <property type="entry name" value="3-METHYLORNITHINE SYNTHASE"/>
    <property type="match status" value="1"/>
</dbReference>
<feature type="binding site" evidence="8">
    <location>
        <position position="162"/>
    </location>
    <ligand>
        <name>S-adenosyl-L-methionine</name>
        <dbReference type="ChEBI" id="CHEBI:59789"/>
    </ligand>
</feature>
<dbReference type="Pfam" id="PF04055">
    <property type="entry name" value="Radical_SAM"/>
    <property type="match status" value="1"/>
</dbReference>
<feature type="binding site" evidence="7">
    <location>
        <position position="66"/>
    </location>
    <ligand>
        <name>[4Fe-4S] cluster</name>
        <dbReference type="ChEBI" id="CHEBI:49883"/>
        <note>4Fe-4S-S-AdoMet</note>
    </ligand>
</feature>
<dbReference type="InterPro" id="IPR034422">
    <property type="entry name" value="HydE/PylB-like"/>
</dbReference>
<keyword evidence="1 7" id="KW-0004">4Fe-4S</keyword>
<evidence type="ECO:0000256" key="5">
    <source>
        <dbReference type="ARBA" id="ARBA00023014"/>
    </source>
</evidence>
<dbReference type="InterPro" id="IPR010722">
    <property type="entry name" value="BATS_dom"/>
</dbReference>
<reference evidence="10 11" key="1">
    <citation type="submission" date="2018-05" db="EMBL/GenBank/DDBJ databases">
        <title>The Hungate 1000. A catalogue of reference genomes from the rumen microbiome.</title>
        <authorList>
            <person name="Kelly W."/>
        </authorList>
    </citation>
    <scope>NUCLEOTIDE SEQUENCE [LARGE SCALE GENOMIC DNA]</scope>
    <source>
        <strain evidence="10 11">NLAE-zl-C242</strain>
    </source>
</reference>
<dbReference type="PROSITE" id="PS51918">
    <property type="entry name" value="RADICAL_SAM"/>
    <property type="match status" value="1"/>
</dbReference>
<dbReference type="InterPro" id="IPR058240">
    <property type="entry name" value="rSAM_sf"/>
</dbReference>
<dbReference type="SMART" id="SM00876">
    <property type="entry name" value="BATS"/>
    <property type="match status" value="1"/>
</dbReference>
<organism evidence="10 11">
    <name type="scientific">Faecalicatena orotica</name>
    <dbReference type="NCBI Taxonomy" id="1544"/>
    <lineage>
        <taxon>Bacteria</taxon>
        <taxon>Bacillati</taxon>
        <taxon>Bacillota</taxon>
        <taxon>Clostridia</taxon>
        <taxon>Lachnospirales</taxon>
        <taxon>Lachnospiraceae</taxon>
        <taxon>Faecalicatena</taxon>
    </lineage>
</organism>
<proteinExistence type="predicted"/>
<feature type="binding site" evidence="7">
    <location>
        <position position="62"/>
    </location>
    <ligand>
        <name>[4Fe-4S] cluster</name>
        <dbReference type="ChEBI" id="CHEBI:49883"/>
        <note>4Fe-4S-S-AdoMet</note>
    </ligand>
</feature>
<comment type="caution">
    <text evidence="10">The sequence shown here is derived from an EMBL/GenBank/DDBJ whole genome shotgun (WGS) entry which is preliminary data.</text>
</comment>
<evidence type="ECO:0000256" key="3">
    <source>
        <dbReference type="ARBA" id="ARBA00022723"/>
    </source>
</evidence>
<dbReference type="InterPro" id="IPR007197">
    <property type="entry name" value="rSAM"/>
</dbReference>
<comment type="cofactor">
    <cofactor evidence="6">
        <name>[2Fe-2S] cluster</name>
        <dbReference type="ChEBI" id="CHEBI:190135"/>
    </cofactor>
</comment>
<dbReference type="SFLD" id="SFLDG01280">
    <property type="entry name" value="HydE/PylB-like"/>
    <property type="match status" value="1"/>
</dbReference>
<keyword evidence="2 7" id="KW-0949">S-adenosyl-L-methionine</keyword>
<keyword evidence="4 7" id="KW-0408">Iron</keyword>
<dbReference type="OrthoDB" id="9775764at2"/>
<dbReference type="RefSeq" id="WP_109730182.1">
    <property type="nucleotide sequence ID" value="NZ_BAAACK010000006.1"/>
</dbReference>
<dbReference type="GO" id="GO:0044272">
    <property type="term" value="P:sulfur compound biosynthetic process"/>
    <property type="evidence" value="ECO:0007669"/>
    <property type="project" value="UniProtKB-ARBA"/>
</dbReference>
<keyword evidence="3" id="KW-0479">Metal-binding</keyword>
<dbReference type="PIRSF" id="PIRSF004762">
    <property type="entry name" value="CHP00423"/>
    <property type="match status" value="1"/>
</dbReference>
<evidence type="ECO:0000256" key="4">
    <source>
        <dbReference type="ARBA" id="ARBA00023004"/>
    </source>
</evidence>
<dbReference type="SMART" id="SM00729">
    <property type="entry name" value="Elp3"/>
    <property type="match status" value="1"/>
</dbReference>
<dbReference type="EMBL" id="QGDL01000002">
    <property type="protein sequence ID" value="PWJ31486.1"/>
    <property type="molecule type" value="Genomic_DNA"/>
</dbReference>
<keyword evidence="11" id="KW-1185">Reference proteome</keyword>
<evidence type="ECO:0000256" key="8">
    <source>
        <dbReference type="PIRSR" id="PIRSR004762-2"/>
    </source>
</evidence>
<dbReference type="SFLD" id="SFLDG01060">
    <property type="entry name" value="BATS_domain_containing"/>
    <property type="match status" value="1"/>
</dbReference>
<evidence type="ECO:0000313" key="10">
    <source>
        <dbReference type="EMBL" id="PWJ31486.1"/>
    </source>
</evidence>
<dbReference type="NCBIfam" id="TIGR03956">
    <property type="entry name" value="rSAM_HydE"/>
    <property type="match status" value="1"/>
</dbReference>
<dbReference type="SFLD" id="SFLDF00348">
    <property type="entry name" value="FeFe_hydrogenase_maturase_(Hyd"/>
    <property type="match status" value="1"/>
</dbReference>
<dbReference type="CDD" id="cd01335">
    <property type="entry name" value="Radical_SAM"/>
    <property type="match status" value="1"/>
</dbReference>
<dbReference type="GO" id="GO:0046872">
    <property type="term" value="F:metal ion binding"/>
    <property type="evidence" value="ECO:0007669"/>
    <property type="project" value="UniProtKB-KW"/>
</dbReference>
<dbReference type="SUPFAM" id="SSF102114">
    <property type="entry name" value="Radical SAM enzymes"/>
    <property type="match status" value="1"/>
</dbReference>
<feature type="binding site" evidence="8">
    <location>
        <position position="137"/>
    </location>
    <ligand>
        <name>(3R)-3-methyl-D-ornithine</name>
        <dbReference type="ChEBI" id="CHEBI:64642"/>
    </ligand>
</feature>
<dbReference type="GO" id="GO:0051539">
    <property type="term" value="F:4 iron, 4 sulfur cluster binding"/>
    <property type="evidence" value="ECO:0007669"/>
    <property type="project" value="UniProtKB-KW"/>
</dbReference>
<dbReference type="GO" id="GO:0016740">
    <property type="term" value="F:transferase activity"/>
    <property type="evidence" value="ECO:0007669"/>
    <property type="project" value="TreeGrafter"/>
</dbReference>
<gene>
    <name evidence="10" type="ORF">A8806_102344</name>
</gene>
<dbReference type="SFLD" id="SFLDS00029">
    <property type="entry name" value="Radical_SAM"/>
    <property type="match status" value="1"/>
</dbReference>
<feature type="binding site" evidence="7">
    <location>
        <position position="69"/>
    </location>
    <ligand>
        <name>[4Fe-4S] cluster</name>
        <dbReference type="ChEBI" id="CHEBI:49883"/>
        <note>4Fe-4S-S-AdoMet</note>
    </ligand>
</feature>
<evidence type="ECO:0000313" key="11">
    <source>
        <dbReference type="Proteomes" id="UP000245845"/>
    </source>
</evidence>